<organism evidence="1 2">
    <name type="scientific">Cotesia glomerata</name>
    <name type="common">Lepidopteran parasitic wasp</name>
    <name type="synonym">Apanteles glomeratus</name>
    <dbReference type="NCBI Taxonomy" id="32391"/>
    <lineage>
        <taxon>Eukaryota</taxon>
        <taxon>Metazoa</taxon>
        <taxon>Ecdysozoa</taxon>
        <taxon>Arthropoda</taxon>
        <taxon>Hexapoda</taxon>
        <taxon>Insecta</taxon>
        <taxon>Pterygota</taxon>
        <taxon>Neoptera</taxon>
        <taxon>Endopterygota</taxon>
        <taxon>Hymenoptera</taxon>
        <taxon>Apocrita</taxon>
        <taxon>Ichneumonoidea</taxon>
        <taxon>Braconidae</taxon>
        <taxon>Microgastrinae</taxon>
        <taxon>Cotesia</taxon>
    </lineage>
</organism>
<reference evidence="1 2" key="1">
    <citation type="journal article" date="2021" name="J. Hered.">
        <title>A chromosome-level genome assembly of the parasitoid wasp, Cotesia glomerata (Hymenoptera: Braconidae).</title>
        <authorList>
            <person name="Pinto B.J."/>
            <person name="Weis J.J."/>
            <person name="Gamble T."/>
            <person name="Ode P.J."/>
            <person name="Paul R."/>
            <person name="Zaspel J.M."/>
        </authorList>
    </citation>
    <scope>NUCLEOTIDE SEQUENCE [LARGE SCALE GENOMIC DNA]</scope>
    <source>
        <tissue evidence="1">Whole</tissue>
    </source>
</reference>
<evidence type="ECO:0000313" key="1">
    <source>
        <dbReference type="EMBL" id="KAH0546547.1"/>
    </source>
</evidence>
<evidence type="ECO:0008006" key="3">
    <source>
        <dbReference type="Google" id="ProtNLM"/>
    </source>
</evidence>
<proteinExistence type="predicted"/>
<dbReference type="Proteomes" id="UP000826195">
    <property type="component" value="Unassembled WGS sequence"/>
</dbReference>
<gene>
    <name evidence="1" type="ORF">KQX54_011285</name>
</gene>
<dbReference type="EMBL" id="JAHXZJ010002237">
    <property type="protein sequence ID" value="KAH0546547.1"/>
    <property type="molecule type" value="Genomic_DNA"/>
</dbReference>
<keyword evidence="2" id="KW-1185">Reference proteome</keyword>
<accession>A0AAV7I6U0</accession>
<protein>
    <recommendedName>
        <fullName evidence="3">ATP-dependent DNA helicase</fullName>
    </recommendedName>
</protein>
<name>A0AAV7I6U0_COTGL</name>
<evidence type="ECO:0000313" key="2">
    <source>
        <dbReference type="Proteomes" id="UP000826195"/>
    </source>
</evidence>
<comment type="caution">
    <text evidence="1">The sequence shown here is derived from an EMBL/GenBank/DDBJ whole genome shotgun (WGS) entry which is preliminary data.</text>
</comment>
<dbReference type="AlphaFoldDB" id="A0AAV7I6U0"/>
<dbReference type="InterPro" id="IPR027417">
    <property type="entry name" value="P-loop_NTPase"/>
</dbReference>
<sequence length="173" mass="20173">MPYRSETELLEGFNNSKEAFLNREDRLKELSSHMRQFRELEDQQLEKLVFNQALTDVMEKIGCKIGCFLTGKLQHGWSVRLHTVHRLLKLPVQKDGVIFLHLSKFLWYLMRMLCMIDSRLRQLKSRDACFGGINVLLFGDPMQLPPVQGHQVFQQPEHTKPAHTHLWPAIPPG</sequence>
<dbReference type="Gene3D" id="3.40.50.300">
    <property type="entry name" value="P-loop containing nucleotide triphosphate hydrolases"/>
    <property type="match status" value="1"/>
</dbReference>